<protein>
    <submittedName>
        <fullName evidence="2">Uncharacterized protein</fullName>
    </submittedName>
</protein>
<feature type="transmembrane region" description="Helical" evidence="1">
    <location>
        <begin position="12"/>
        <end position="34"/>
    </location>
</feature>
<accession>A0A6P0DHQ7</accession>
<proteinExistence type="predicted"/>
<feature type="transmembrane region" description="Helical" evidence="1">
    <location>
        <begin position="46"/>
        <end position="67"/>
    </location>
</feature>
<keyword evidence="1" id="KW-1133">Transmembrane helix</keyword>
<evidence type="ECO:0000313" key="2">
    <source>
        <dbReference type="EMBL" id="NEK52528.1"/>
    </source>
</evidence>
<keyword evidence="1" id="KW-0812">Transmembrane</keyword>
<keyword evidence="1" id="KW-0472">Membrane</keyword>
<gene>
    <name evidence="2" type="ORF">GUK36_24200</name>
</gene>
<name>A0A6P0DHQ7_RHILE</name>
<evidence type="ECO:0000256" key="1">
    <source>
        <dbReference type="SAM" id="Phobius"/>
    </source>
</evidence>
<dbReference type="Proteomes" id="UP000471409">
    <property type="component" value="Unassembled WGS sequence"/>
</dbReference>
<dbReference type="EMBL" id="WXXP01000010">
    <property type="protein sequence ID" value="NEK52528.1"/>
    <property type="molecule type" value="Genomic_DNA"/>
</dbReference>
<evidence type="ECO:0000313" key="3">
    <source>
        <dbReference type="Proteomes" id="UP000471409"/>
    </source>
</evidence>
<comment type="caution">
    <text evidence="2">The sequence shown here is derived from an EMBL/GenBank/DDBJ whole genome shotgun (WGS) entry which is preliminary data.</text>
</comment>
<organism evidence="2 3">
    <name type="scientific">Rhizobium leguminosarum</name>
    <dbReference type="NCBI Taxonomy" id="384"/>
    <lineage>
        <taxon>Bacteria</taxon>
        <taxon>Pseudomonadati</taxon>
        <taxon>Pseudomonadota</taxon>
        <taxon>Alphaproteobacteria</taxon>
        <taxon>Hyphomicrobiales</taxon>
        <taxon>Rhizobiaceae</taxon>
        <taxon>Rhizobium/Agrobacterium group</taxon>
        <taxon>Rhizobium</taxon>
    </lineage>
</organism>
<reference evidence="2 3" key="1">
    <citation type="submission" date="2020-01" db="EMBL/GenBank/DDBJ databases">
        <title>Rhizobium genotypes associated with high levels of biological nitrogen fixation by grain legumes in a temperate-maritime cropping system.</title>
        <authorList>
            <person name="Maluk M."/>
            <person name="Francesc Ferrando Molina F."/>
            <person name="Lopez Del Egido L."/>
            <person name="Lafos M."/>
            <person name="Langarica-Fuentes A."/>
            <person name="Gebre Yohannes G."/>
            <person name="Young M.W."/>
            <person name="Martin P."/>
            <person name="Gantlett R."/>
            <person name="Kenicer G."/>
            <person name="Hawes C."/>
            <person name="Begg G.S."/>
            <person name="Quilliam R.S."/>
            <person name="Squire G.R."/>
            <person name="Poole P.S."/>
            <person name="Young P.W."/>
            <person name="Iannetta P.M."/>
            <person name="James E.K."/>
        </authorList>
    </citation>
    <scope>NUCLEOTIDE SEQUENCE [LARGE SCALE GENOMIC DNA]</scope>
    <source>
        <strain evidence="2 3">JHI944</strain>
    </source>
</reference>
<dbReference type="RefSeq" id="WP_018244926.1">
    <property type="nucleotide sequence ID" value="NZ_JAAXDU010000009.1"/>
</dbReference>
<dbReference type="AlphaFoldDB" id="A0A6P0DHQ7"/>
<sequence>MLTIFETGRRSFFAGIGGDVGGGRLLFALVIGLWTVGLFGAGDAKHFLPIGLLSGCNGMLPFAICSVGRTLF</sequence>